<sequence>MVVYNSFLWQWFLFLYYNLEKGKVWVLCKMELYRKTFLQIAFPKMVCLREEKCGNVWG</sequence>
<dbReference type="AlphaFoldDB" id="A0A0M4LKE6"/>
<name>A0A0M4LKE6_9HYPH</name>
<evidence type="ECO:0000313" key="2">
    <source>
        <dbReference type="Proteomes" id="UP000057213"/>
    </source>
</evidence>
<reference evidence="1 2" key="1">
    <citation type="journal article" date="2015" name="Genome Announc.">
        <title>Complete Genome Sequence of Bartonella ancashensis Strain 20.00, Isolated from the Blood of a Patient with Verruga Peruana.</title>
        <authorList>
            <person name="Hang J."/>
            <person name="Mullins K.E."/>
            <person name="Clifford R.J."/>
            <person name="Onmus-Leone F."/>
            <person name="Yang Y."/>
            <person name="Jiang J."/>
            <person name="Leguia M."/>
            <person name="Kasper M.R."/>
            <person name="Maguina C."/>
            <person name="Lesho E.P."/>
            <person name="Jarman R.G."/>
            <person name="Richards A.L."/>
            <person name="Blazes D."/>
        </authorList>
    </citation>
    <scope>NUCLEOTIDE SEQUENCE [LARGE SCALE GENOMIC DNA]</scope>
    <source>
        <strain evidence="1 2">20.00</strain>
    </source>
</reference>
<accession>A0A0M4LKE6</accession>
<dbReference type="Proteomes" id="UP000057213">
    <property type="component" value="Chromosome"/>
</dbReference>
<keyword evidence="2" id="KW-1185">Reference proteome</keyword>
<dbReference type="EMBL" id="CP010401">
    <property type="protein sequence ID" value="ALE03939.1"/>
    <property type="molecule type" value="Genomic_DNA"/>
</dbReference>
<dbReference type="PATRIC" id="fig|1318743.3.peg.1142"/>
<evidence type="ECO:0000313" key="1">
    <source>
        <dbReference type="EMBL" id="ALE03939.1"/>
    </source>
</evidence>
<organism evidence="1 2">
    <name type="scientific">Bartonella ancashensis</name>
    <dbReference type="NCBI Taxonomy" id="1318743"/>
    <lineage>
        <taxon>Bacteria</taxon>
        <taxon>Pseudomonadati</taxon>
        <taxon>Pseudomonadota</taxon>
        <taxon>Alphaproteobacteria</taxon>
        <taxon>Hyphomicrobiales</taxon>
        <taxon>Bartonellaceae</taxon>
        <taxon>Bartonella</taxon>
    </lineage>
</organism>
<protein>
    <submittedName>
        <fullName evidence="1">Uncharacterized protein</fullName>
    </submittedName>
</protein>
<proteinExistence type="predicted"/>
<gene>
    <name evidence="1" type="ORF">PU02_1125</name>
</gene>
<dbReference type="KEGG" id="banc:PU02_1125"/>